<organism evidence="4 5">
    <name type="scientific">Paenibacillus plantiphilus</name>
    <dbReference type="NCBI Taxonomy" id="2905650"/>
    <lineage>
        <taxon>Bacteria</taxon>
        <taxon>Bacillati</taxon>
        <taxon>Bacillota</taxon>
        <taxon>Bacilli</taxon>
        <taxon>Bacillales</taxon>
        <taxon>Paenibacillaceae</taxon>
        <taxon>Paenibacillus</taxon>
    </lineage>
</organism>
<evidence type="ECO:0000313" key="4">
    <source>
        <dbReference type="EMBL" id="CAH1219718.1"/>
    </source>
</evidence>
<keyword evidence="5" id="KW-1185">Reference proteome</keyword>
<dbReference type="Pfam" id="PF05175">
    <property type="entry name" value="MTS"/>
    <property type="match status" value="1"/>
</dbReference>
<dbReference type="GO" id="GO:0052914">
    <property type="term" value="F:16S rRNA (guanine(1207)-N(2))-methyltransferase activity"/>
    <property type="evidence" value="ECO:0007669"/>
    <property type="project" value="UniProtKB-EC"/>
</dbReference>
<keyword evidence="1 4" id="KW-0489">Methyltransferase</keyword>
<keyword evidence="2 4" id="KW-0808">Transferase</keyword>
<dbReference type="CDD" id="cd02440">
    <property type="entry name" value="AdoMet_MTases"/>
    <property type="match status" value="1"/>
</dbReference>
<comment type="caution">
    <text evidence="4">The sequence shown here is derived from an EMBL/GenBank/DDBJ whole genome shotgun (WGS) entry which is preliminary data.</text>
</comment>
<dbReference type="SUPFAM" id="SSF53335">
    <property type="entry name" value="S-adenosyl-L-methionine-dependent methyltransferases"/>
    <property type="match status" value="1"/>
</dbReference>
<gene>
    <name evidence="4" type="primary">rsmC</name>
    <name evidence="4" type="ORF">PAECIP111893_04600</name>
</gene>
<feature type="domain" description="Methyltransferase small" evidence="3">
    <location>
        <begin position="28"/>
        <end position="195"/>
    </location>
</feature>
<dbReference type="PANTHER" id="PTHR47816">
    <property type="entry name" value="RIBOSOMAL RNA SMALL SUBUNIT METHYLTRANSFERASE C"/>
    <property type="match status" value="1"/>
</dbReference>
<dbReference type="PANTHER" id="PTHR47816:SF4">
    <property type="entry name" value="RIBOSOMAL RNA SMALL SUBUNIT METHYLTRANSFERASE C"/>
    <property type="match status" value="1"/>
</dbReference>
<dbReference type="InterPro" id="IPR007848">
    <property type="entry name" value="Small_mtfrase_dom"/>
</dbReference>
<protein>
    <submittedName>
        <fullName evidence="4">Ribosomal RNA small subunit methyltransferase C</fullName>
        <ecNumber evidence="4">2.1.1.172</ecNumber>
    </submittedName>
</protein>
<sequence length="200" mass="21954">MGDHYYTQTPGAKHEHREHETVLRGQQLRFMTDAGVFSKTGVDYGTRMLVEALDIGPDARVLDVGCGYGPIGISAARLAPRGQITMIDINERAVQLAANNAKLNGVSNVTVIQSDLFERVREQSFDVIITNPPIRAGKMIVNAIFEEGAKLLVPGGYMWVVIQKKQGAPSAEAKLDAIFGNVEVVTKDKGYRILRSQKEE</sequence>
<evidence type="ECO:0000313" key="5">
    <source>
        <dbReference type="Proteomes" id="UP000838686"/>
    </source>
</evidence>
<dbReference type="Proteomes" id="UP000838686">
    <property type="component" value="Unassembled WGS sequence"/>
</dbReference>
<dbReference type="Gene3D" id="3.40.50.150">
    <property type="entry name" value="Vaccinia Virus protein VP39"/>
    <property type="match status" value="1"/>
</dbReference>
<dbReference type="EMBL" id="CAKMMF010000033">
    <property type="protein sequence ID" value="CAH1219718.1"/>
    <property type="molecule type" value="Genomic_DNA"/>
</dbReference>
<name>A0ABM9CQ74_9BACL</name>
<accession>A0ABM9CQ74</accession>
<dbReference type="EC" id="2.1.1.172" evidence="4"/>
<evidence type="ECO:0000256" key="2">
    <source>
        <dbReference type="ARBA" id="ARBA00022679"/>
    </source>
</evidence>
<dbReference type="InterPro" id="IPR029063">
    <property type="entry name" value="SAM-dependent_MTases_sf"/>
</dbReference>
<dbReference type="InterPro" id="IPR046977">
    <property type="entry name" value="RsmC/RlmG"/>
</dbReference>
<reference evidence="4" key="1">
    <citation type="submission" date="2022-01" db="EMBL/GenBank/DDBJ databases">
        <authorList>
            <person name="Criscuolo A."/>
        </authorList>
    </citation>
    <scope>NUCLEOTIDE SEQUENCE</scope>
    <source>
        <strain evidence="4">CIP111893</strain>
    </source>
</reference>
<evidence type="ECO:0000256" key="1">
    <source>
        <dbReference type="ARBA" id="ARBA00022603"/>
    </source>
</evidence>
<evidence type="ECO:0000259" key="3">
    <source>
        <dbReference type="Pfam" id="PF05175"/>
    </source>
</evidence>
<proteinExistence type="predicted"/>
<dbReference type="RefSeq" id="WP_236345101.1">
    <property type="nucleotide sequence ID" value="NZ_CAKMMF010000033.1"/>
</dbReference>